<comment type="caution">
    <text evidence="2">The sequence shown here is derived from an EMBL/GenBank/DDBJ whole genome shotgun (WGS) entry which is preliminary data.</text>
</comment>
<dbReference type="EMBL" id="JAESVG020000004">
    <property type="protein sequence ID" value="KAG8628574.1"/>
    <property type="molecule type" value="Genomic_DNA"/>
</dbReference>
<dbReference type="Proteomes" id="UP000809789">
    <property type="component" value="Unassembled WGS sequence"/>
</dbReference>
<dbReference type="AlphaFoldDB" id="A0A8K0PK85"/>
<reference evidence="2" key="1">
    <citation type="submission" date="2021-07" db="EMBL/GenBank/DDBJ databases">
        <title>Elsinoe batatas strain:CRI-CJ2 Genome sequencing and assembly.</title>
        <authorList>
            <person name="Huang L."/>
        </authorList>
    </citation>
    <scope>NUCLEOTIDE SEQUENCE</scope>
    <source>
        <strain evidence="2">CRI-CJ2</strain>
    </source>
</reference>
<proteinExistence type="predicted"/>
<protein>
    <submittedName>
        <fullName evidence="2">Uncharacterized protein</fullName>
    </submittedName>
</protein>
<sequence>MCKFLIALKGSQSGRLMSTQSLARTKAACQVIVNPAKSKSSTTAKVATTSRKSSSSSSAALSAPPSSIATKARTSSSSIAPASSSASGTAVKSAASLSSSPSSSSTGTPTSVVASTIASTSTRQRTTVTNANANIPVLTSASIVITTPLATTTTSTTTTSFDDSSSTSSQDDGARSQQSTQRTSDDSQAATSTGGNKLKSSTTASLPFCSSAPVLSLAADPSGTPFCQTILVVPTVTITSQTTSTTTTGLMITNTNIAYETTTITRQITQPPNQTETAYITAYATFCGGGNTFAKRDALPAAQTTSSGVAVPSYLSGYNANRISSACSCLGPLPTPSITRTVTISGPTVTLTTTTDIDFTSTITRTLTSVSYANTSTIPTVTATTTVTDTAAVSGGALATNTLAPSVPGVFMQYPGYTPAADIPGLMSCQCSSSSGGTCDFAGYTSPLIPATSCSNFAGCMASCAYLNSKVSGSNKCSGVFYDGSVGYCTLLGPGYLPMVDQGSCGVVYGNTTTSANVGFAALVRN</sequence>
<feature type="region of interest" description="Disordered" evidence="1">
    <location>
        <begin position="40"/>
        <end position="85"/>
    </location>
</feature>
<accession>A0A8K0PK85</accession>
<evidence type="ECO:0000313" key="2">
    <source>
        <dbReference type="EMBL" id="KAG8628574.1"/>
    </source>
</evidence>
<name>A0A8K0PK85_9PEZI</name>
<keyword evidence="3" id="KW-1185">Reference proteome</keyword>
<feature type="compositionally biased region" description="Polar residues" evidence="1">
    <location>
        <begin position="189"/>
        <end position="203"/>
    </location>
</feature>
<evidence type="ECO:0000256" key="1">
    <source>
        <dbReference type="SAM" id="MobiDB-lite"/>
    </source>
</evidence>
<feature type="compositionally biased region" description="Low complexity" evidence="1">
    <location>
        <begin position="154"/>
        <end position="188"/>
    </location>
</feature>
<gene>
    <name evidence="2" type="ORF">KVT40_004447</name>
</gene>
<feature type="region of interest" description="Disordered" evidence="1">
    <location>
        <begin position="154"/>
        <end position="203"/>
    </location>
</feature>
<dbReference type="OrthoDB" id="3945923at2759"/>
<organism evidence="2 3">
    <name type="scientific">Elsinoe batatas</name>
    <dbReference type="NCBI Taxonomy" id="2601811"/>
    <lineage>
        <taxon>Eukaryota</taxon>
        <taxon>Fungi</taxon>
        <taxon>Dikarya</taxon>
        <taxon>Ascomycota</taxon>
        <taxon>Pezizomycotina</taxon>
        <taxon>Dothideomycetes</taxon>
        <taxon>Dothideomycetidae</taxon>
        <taxon>Myriangiales</taxon>
        <taxon>Elsinoaceae</taxon>
        <taxon>Elsinoe</taxon>
    </lineage>
</organism>
<evidence type="ECO:0000313" key="3">
    <source>
        <dbReference type="Proteomes" id="UP000809789"/>
    </source>
</evidence>